<protein>
    <submittedName>
        <fullName evidence="1">Uncharacterized protein</fullName>
    </submittedName>
</protein>
<sequence length="19" mass="2275">MRFIKNGAYVFTAGWTKQR</sequence>
<dbReference type="EMBL" id="GBXM01057595">
    <property type="protein sequence ID" value="JAH50982.1"/>
    <property type="molecule type" value="Transcribed_RNA"/>
</dbReference>
<dbReference type="AlphaFoldDB" id="A0A0E9TC17"/>
<organism evidence="1">
    <name type="scientific">Anguilla anguilla</name>
    <name type="common">European freshwater eel</name>
    <name type="synonym">Muraena anguilla</name>
    <dbReference type="NCBI Taxonomy" id="7936"/>
    <lineage>
        <taxon>Eukaryota</taxon>
        <taxon>Metazoa</taxon>
        <taxon>Chordata</taxon>
        <taxon>Craniata</taxon>
        <taxon>Vertebrata</taxon>
        <taxon>Euteleostomi</taxon>
        <taxon>Actinopterygii</taxon>
        <taxon>Neopterygii</taxon>
        <taxon>Teleostei</taxon>
        <taxon>Anguilliformes</taxon>
        <taxon>Anguillidae</taxon>
        <taxon>Anguilla</taxon>
    </lineage>
</organism>
<proteinExistence type="predicted"/>
<reference evidence="1" key="2">
    <citation type="journal article" date="2015" name="Fish Shellfish Immunol.">
        <title>Early steps in the European eel (Anguilla anguilla)-Vibrio vulnificus interaction in the gills: Role of the RtxA13 toxin.</title>
        <authorList>
            <person name="Callol A."/>
            <person name="Pajuelo D."/>
            <person name="Ebbesson L."/>
            <person name="Teles M."/>
            <person name="MacKenzie S."/>
            <person name="Amaro C."/>
        </authorList>
    </citation>
    <scope>NUCLEOTIDE SEQUENCE</scope>
</reference>
<reference evidence="1" key="1">
    <citation type="submission" date="2014-11" db="EMBL/GenBank/DDBJ databases">
        <authorList>
            <person name="Amaro Gonzalez C."/>
        </authorList>
    </citation>
    <scope>NUCLEOTIDE SEQUENCE</scope>
</reference>
<accession>A0A0E9TC17</accession>
<name>A0A0E9TC17_ANGAN</name>
<evidence type="ECO:0000313" key="1">
    <source>
        <dbReference type="EMBL" id="JAH50982.1"/>
    </source>
</evidence>